<evidence type="ECO:0000256" key="2">
    <source>
        <dbReference type="ARBA" id="ARBA00022840"/>
    </source>
</evidence>
<dbReference type="SUPFAM" id="SSF47781">
    <property type="entry name" value="RuvA domain 2-like"/>
    <property type="match status" value="1"/>
</dbReference>
<dbReference type="InterPro" id="IPR010994">
    <property type="entry name" value="RuvA_2-like"/>
</dbReference>
<evidence type="ECO:0000256" key="1">
    <source>
        <dbReference type="ARBA" id="ARBA00022741"/>
    </source>
</evidence>
<dbReference type="CDD" id="cd18809">
    <property type="entry name" value="SF1_C_RecD"/>
    <property type="match status" value="1"/>
</dbReference>
<dbReference type="CDD" id="cd17933">
    <property type="entry name" value="DEXSc_RecD-like"/>
    <property type="match status" value="1"/>
</dbReference>
<comment type="similarity">
    <text evidence="3">Belongs to the RecD family. RecD2 subfamily.</text>
</comment>
<dbReference type="InterPro" id="IPR027785">
    <property type="entry name" value="UvrD-like_helicase_C"/>
</dbReference>
<dbReference type="GO" id="GO:0006310">
    <property type="term" value="P:DNA recombination"/>
    <property type="evidence" value="ECO:0007669"/>
    <property type="project" value="InterPro"/>
</dbReference>
<keyword evidence="3 5" id="KW-0347">Helicase</keyword>
<dbReference type="Pfam" id="PF14490">
    <property type="entry name" value="HHH_RecD2"/>
    <property type="match status" value="1"/>
</dbReference>
<evidence type="ECO:0000313" key="5">
    <source>
        <dbReference type="EMBL" id="MST62452.1"/>
    </source>
</evidence>
<evidence type="ECO:0000259" key="4">
    <source>
        <dbReference type="SMART" id="SM00382"/>
    </source>
</evidence>
<evidence type="ECO:0000313" key="6">
    <source>
        <dbReference type="Proteomes" id="UP000440713"/>
    </source>
</evidence>
<keyword evidence="2 3" id="KW-0067">ATP-binding</keyword>
<proteinExistence type="inferred from homology"/>
<dbReference type="Pfam" id="PF13245">
    <property type="entry name" value="AAA_19"/>
    <property type="match status" value="1"/>
</dbReference>
<dbReference type="InterPro" id="IPR050534">
    <property type="entry name" value="Coronavir_polyprotein_1ab"/>
</dbReference>
<name>A0A6N7XDN4_9FIRM</name>
<dbReference type="GO" id="GO:0043139">
    <property type="term" value="F:5'-3' DNA helicase activity"/>
    <property type="evidence" value="ECO:0007669"/>
    <property type="project" value="UniProtKB-UniRule"/>
</dbReference>
<comment type="caution">
    <text evidence="5">The sequence shown here is derived from an EMBL/GenBank/DDBJ whole genome shotgun (WGS) entry which is preliminary data.</text>
</comment>
<dbReference type="RefSeq" id="WP_154537834.1">
    <property type="nucleotide sequence ID" value="NZ_VUNE01000002.1"/>
</dbReference>
<dbReference type="GO" id="GO:0003677">
    <property type="term" value="F:DNA binding"/>
    <property type="evidence" value="ECO:0007669"/>
    <property type="project" value="UniProtKB-UniRule"/>
</dbReference>
<dbReference type="HAMAP" id="MF_01488">
    <property type="entry name" value="RecD2"/>
    <property type="match status" value="1"/>
</dbReference>
<dbReference type="Proteomes" id="UP000440713">
    <property type="component" value="Unassembled WGS sequence"/>
</dbReference>
<dbReference type="NCBIfam" id="TIGR01448">
    <property type="entry name" value="recD_rel"/>
    <property type="match status" value="1"/>
</dbReference>
<feature type="domain" description="AAA+ ATPase" evidence="4">
    <location>
        <begin position="332"/>
        <end position="477"/>
    </location>
</feature>
<dbReference type="Gene3D" id="1.10.10.2220">
    <property type="match status" value="1"/>
</dbReference>
<gene>
    <name evidence="3" type="primary">recD2</name>
    <name evidence="5" type="ORF">FYJ71_05610</name>
</gene>
<comment type="function">
    <text evidence="3">DNA-dependent ATPase and ATP-dependent 5'-3' DNA helicase. Has no activity on blunt DNA or DNA with 3'-overhangs, requires at least 10 bases of 5'-ssDNA for helicase activity.</text>
</comment>
<feature type="binding site" evidence="3">
    <location>
        <begin position="343"/>
        <end position="347"/>
    </location>
    <ligand>
        <name>ATP</name>
        <dbReference type="ChEBI" id="CHEBI:30616"/>
    </ligand>
</feature>
<keyword evidence="3" id="KW-0413">Isomerase</keyword>
<organism evidence="5 6">
    <name type="scientific">Peptostreptococcus porci</name>
    <dbReference type="NCBI Taxonomy" id="2652282"/>
    <lineage>
        <taxon>Bacteria</taxon>
        <taxon>Bacillati</taxon>
        <taxon>Bacillota</taxon>
        <taxon>Clostridia</taxon>
        <taxon>Peptostreptococcales</taxon>
        <taxon>Peptostreptococcaceae</taxon>
        <taxon>Peptostreptococcus</taxon>
    </lineage>
</organism>
<dbReference type="PANTHER" id="PTHR43788">
    <property type="entry name" value="DNA2/NAM7 HELICASE FAMILY MEMBER"/>
    <property type="match status" value="1"/>
</dbReference>
<dbReference type="InterPro" id="IPR027417">
    <property type="entry name" value="P-loop_NTPase"/>
</dbReference>
<accession>A0A6N7XDN4</accession>
<dbReference type="Pfam" id="PF18335">
    <property type="entry name" value="SH3_13"/>
    <property type="match status" value="1"/>
</dbReference>
<dbReference type="Pfam" id="PF14520">
    <property type="entry name" value="HHH_5"/>
    <property type="match status" value="1"/>
</dbReference>
<dbReference type="Pfam" id="PF23139">
    <property type="entry name" value="OB_YrrC"/>
    <property type="match status" value="1"/>
</dbReference>
<evidence type="ECO:0000256" key="3">
    <source>
        <dbReference type="HAMAP-Rule" id="MF_01488"/>
    </source>
</evidence>
<dbReference type="GO" id="GO:0009338">
    <property type="term" value="C:exodeoxyribonuclease V complex"/>
    <property type="evidence" value="ECO:0007669"/>
    <property type="project" value="TreeGrafter"/>
</dbReference>
<keyword evidence="1 3" id="KW-0547">Nucleotide-binding</keyword>
<protein>
    <recommendedName>
        <fullName evidence="3">ATP-dependent RecD2 DNA helicase</fullName>
        <ecNumber evidence="3">5.6.2.3</ecNumber>
    </recommendedName>
    <alternativeName>
        <fullName evidence="3">DNA 5'-3' helicase subunit RecD2</fullName>
    </alternativeName>
</protein>
<dbReference type="Pfam" id="PF13538">
    <property type="entry name" value="UvrD_C_2"/>
    <property type="match status" value="1"/>
</dbReference>
<dbReference type="PANTHER" id="PTHR43788:SF6">
    <property type="entry name" value="DNA HELICASE B"/>
    <property type="match status" value="1"/>
</dbReference>
<dbReference type="Gene3D" id="2.30.30.940">
    <property type="match status" value="1"/>
</dbReference>
<comment type="catalytic activity">
    <reaction evidence="3">
        <text>ATP + H2O = ADP + phosphate + H(+)</text>
        <dbReference type="Rhea" id="RHEA:13065"/>
        <dbReference type="ChEBI" id="CHEBI:15377"/>
        <dbReference type="ChEBI" id="CHEBI:15378"/>
        <dbReference type="ChEBI" id="CHEBI:30616"/>
        <dbReference type="ChEBI" id="CHEBI:43474"/>
        <dbReference type="ChEBI" id="CHEBI:456216"/>
        <dbReference type="EC" id="5.6.2.3"/>
    </reaction>
</comment>
<dbReference type="AlphaFoldDB" id="A0A6N7XDN4"/>
<dbReference type="InterPro" id="IPR006345">
    <property type="entry name" value="RecD2"/>
</dbReference>
<reference evidence="5 6" key="1">
    <citation type="submission" date="2019-08" db="EMBL/GenBank/DDBJ databases">
        <title>In-depth cultivation of the pig gut microbiome towards novel bacterial diversity and tailored functional studies.</title>
        <authorList>
            <person name="Wylensek D."/>
            <person name="Hitch T.C.A."/>
            <person name="Clavel T."/>
        </authorList>
    </citation>
    <scope>NUCLEOTIDE SEQUENCE [LARGE SCALE GENOMIC DNA]</scope>
    <source>
        <strain evidence="5 6">WCA-SAB-591-4A-A</strain>
    </source>
</reference>
<dbReference type="InterPro" id="IPR041451">
    <property type="entry name" value="RecD2_SH13"/>
</dbReference>
<dbReference type="SUPFAM" id="SSF52540">
    <property type="entry name" value="P-loop containing nucleoside triphosphate hydrolases"/>
    <property type="match status" value="1"/>
</dbReference>
<dbReference type="EC" id="5.6.2.3" evidence="3"/>
<dbReference type="Gene3D" id="3.40.50.300">
    <property type="entry name" value="P-loop containing nucleotide triphosphate hydrolases"/>
    <property type="match status" value="2"/>
</dbReference>
<keyword evidence="3" id="KW-0238">DNA-binding</keyword>
<dbReference type="Gene3D" id="1.10.150.20">
    <property type="entry name" value="5' to 3' exonuclease, C-terminal subdomain"/>
    <property type="match status" value="1"/>
</dbReference>
<keyword evidence="3" id="KW-0378">Hydrolase</keyword>
<dbReference type="SMART" id="SM00382">
    <property type="entry name" value="AAA"/>
    <property type="match status" value="1"/>
</dbReference>
<dbReference type="InterPro" id="IPR055446">
    <property type="entry name" value="RecD2_N_OB"/>
</dbReference>
<sequence>MESFQGVITDIIFSNETNGYTVARIKSDDYVEVITGIIPGISAGENIEVTGDWSIHEIYGRQFVVKQYSVVMPTTETGIVTFLSSGVISGIGEKMATRIVERFGTNTLEIIQHNPEKLLEVQGIGAKKIGPIVESFRENLGVKNIIISLHKFGISPRICIKIYRKFGANSLDTITQNPYCLIDSIVGIGFKMADDIASMCGIEKNSPFRLEQGVLHVLKNAMNDGHMFLPENILLDEATRILGVEYEVIESTLYDLALDRKAIVEKYGDFNIVYLNRCYHAEVDVCSNLIELISTPVKPLGIDLEKELENFQEDNDILLAENQKNAVRAAFNNGVMVLTGGPGTGKTTTINTIIELLKKNREKVVLAAPTGRAAKRMTETTGEEAKTIHRLLEMAFDADDRVIFIKNDEDPIDADVIIVDEASMIDIFLMDNLLKAMKSKTRLIIVGDADQLPSVGAGNVLGDIISSDMIEIIRLNEIFRQAQESDIVLNAHRINKGKDIVANKEGTDFFFINRTGDSGILSEVKSLVSGRLNRYYNLDSLKDIQVLAPMRKGDVGVTNLNSELQEILNPRKNEWNELKLTKRTFRVGDKVMQIKNNYSKEWENERGTNSGEGVYNGDIGYIYHIDKSSKEMYIVFDEFKIYKYSFDELDEIEHCFCTTIHKSQGSEFPAIIIPISWGPPKLMNRNLIYTAVTRAKNLVVIVGEKKYLDYMISNNTVNDRYTNLGYRLRKYRTNNMLELDY</sequence>
<dbReference type="EMBL" id="VUNE01000002">
    <property type="protein sequence ID" value="MST62452.1"/>
    <property type="molecule type" value="Genomic_DNA"/>
</dbReference>
<dbReference type="InterPro" id="IPR003593">
    <property type="entry name" value="AAA+_ATPase"/>
</dbReference>
<dbReference type="GO" id="GO:0016787">
    <property type="term" value="F:hydrolase activity"/>
    <property type="evidence" value="ECO:0007669"/>
    <property type="project" value="UniProtKB-KW"/>
</dbReference>
<keyword evidence="6" id="KW-1185">Reference proteome</keyword>
<dbReference type="GO" id="GO:0017116">
    <property type="term" value="F:single-stranded DNA helicase activity"/>
    <property type="evidence" value="ECO:0007669"/>
    <property type="project" value="TreeGrafter"/>
</dbReference>
<dbReference type="InterPro" id="IPR029493">
    <property type="entry name" value="RecD2-like_HHH"/>
</dbReference>
<dbReference type="GO" id="GO:0005524">
    <property type="term" value="F:ATP binding"/>
    <property type="evidence" value="ECO:0007669"/>
    <property type="project" value="UniProtKB-UniRule"/>
</dbReference>